<proteinExistence type="predicted"/>
<evidence type="ECO:0000313" key="2">
    <source>
        <dbReference type="Proteomes" id="UP000831701"/>
    </source>
</evidence>
<keyword evidence="2" id="KW-1185">Reference proteome</keyword>
<organism evidence="1 2">
    <name type="scientific">Scortum barcoo</name>
    <name type="common">barcoo grunter</name>
    <dbReference type="NCBI Taxonomy" id="214431"/>
    <lineage>
        <taxon>Eukaryota</taxon>
        <taxon>Metazoa</taxon>
        <taxon>Chordata</taxon>
        <taxon>Craniata</taxon>
        <taxon>Vertebrata</taxon>
        <taxon>Euteleostomi</taxon>
        <taxon>Actinopterygii</taxon>
        <taxon>Neopterygii</taxon>
        <taxon>Teleostei</taxon>
        <taxon>Neoteleostei</taxon>
        <taxon>Acanthomorphata</taxon>
        <taxon>Eupercaria</taxon>
        <taxon>Centrarchiformes</taxon>
        <taxon>Terapontoidei</taxon>
        <taxon>Terapontidae</taxon>
        <taxon>Scortum</taxon>
    </lineage>
</organism>
<name>A0ACB8VLG6_9TELE</name>
<sequence>MENNGLASTPPRDSKKGQGTLYCCVRPSLGTNNSKRPIPNPKAQGSDPLAFTGVNSTWHSWRLSWGAISKPTPARRPTHPGQLQSSGGSSPSQGAGFLVPEPKLCVEVSPTISSQPAGIGSIVEAPCHDTATQTTLHRPLVDLPAGEEHEKKNIKDQGPLRRPDWRYLPGPLTLEPGLGLGLAGEHLVAGSLPTGPGRAQPKMATWARLPASSRLTTTRRKVHEGPVQCGLGSSRGGGPRRPNPWTKTKTLAIGTWNVTSLGGKEPELSAGG</sequence>
<dbReference type="EMBL" id="CM041550">
    <property type="protein sequence ID" value="KAI3356447.1"/>
    <property type="molecule type" value="Genomic_DNA"/>
</dbReference>
<comment type="caution">
    <text evidence="1">The sequence shown here is derived from an EMBL/GenBank/DDBJ whole genome shotgun (WGS) entry which is preliminary data.</text>
</comment>
<accession>A0ACB8VLG6</accession>
<protein>
    <submittedName>
        <fullName evidence="1">Uncharacterized protein</fullName>
    </submittedName>
</protein>
<gene>
    <name evidence="1" type="ORF">L3Q82_017658</name>
</gene>
<evidence type="ECO:0000313" key="1">
    <source>
        <dbReference type="EMBL" id="KAI3356447.1"/>
    </source>
</evidence>
<reference evidence="1" key="1">
    <citation type="submission" date="2022-04" db="EMBL/GenBank/DDBJ databases">
        <title>Jade perch genome.</title>
        <authorList>
            <person name="Chao B."/>
        </authorList>
    </citation>
    <scope>NUCLEOTIDE SEQUENCE</scope>
    <source>
        <strain evidence="1">CB-2022</strain>
    </source>
</reference>
<dbReference type="Proteomes" id="UP000831701">
    <property type="component" value="Chromosome 20"/>
</dbReference>